<sequence>MTLLNLVLAGTFFVSSVIAAIETTEYELKHKGDKFVEILMPTYEQNLRKVHQSKKIYENLDIDSSDIVEFQRPATMNKYLMLNGETFQNLQLSKGMSRFLITLLKAAFSMPSRKEINESIDEYKKLSLKEKNLLLRAAPEEFRKIQDISKRKPFDLKD</sequence>
<dbReference type="Proteomes" id="UP000659654">
    <property type="component" value="Unassembled WGS sequence"/>
</dbReference>
<evidence type="ECO:0000313" key="4">
    <source>
        <dbReference type="Proteomes" id="UP000659654"/>
    </source>
</evidence>
<protein>
    <submittedName>
        <fullName evidence="2">(pine wood nematode) hypothetical protein</fullName>
    </submittedName>
</protein>
<dbReference type="SMR" id="A0A1I7RQF0"/>
<reference evidence="5" key="1">
    <citation type="submission" date="2016-11" db="UniProtKB">
        <authorList>
            <consortium name="WormBaseParasite"/>
        </authorList>
    </citation>
    <scope>IDENTIFICATION</scope>
</reference>
<keyword evidence="4" id="KW-1185">Reference proteome</keyword>
<proteinExistence type="predicted"/>
<dbReference type="Proteomes" id="UP000095284">
    <property type="component" value="Unplaced"/>
</dbReference>
<feature type="chain" id="PRO_5035399494" evidence="1">
    <location>
        <begin position="20"/>
        <end position="158"/>
    </location>
</feature>
<name>A0A1I7RQF0_BURXY</name>
<feature type="signal peptide" evidence="1">
    <location>
        <begin position="1"/>
        <end position="19"/>
    </location>
</feature>
<dbReference type="Proteomes" id="UP000582659">
    <property type="component" value="Unassembled WGS sequence"/>
</dbReference>
<dbReference type="OrthoDB" id="10458000at2759"/>
<dbReference type="EMBL" id="CAJFCV020000003">
    <property type="protein sequence ID" value="CAG9104475.1"/>
    <property type="molecule type" value="Genomic_DNA"/>
</dbReference>
<gene>
    <name evidence="2" type="ORF">BXYJ_LOCUS5618</name>
</gene>
<reference evidence="2" key="2">
    <citation type="submission" date="2020-09" db="EMBL/GenBank/DDBJ databases">
        <authorList>
            <person name="Kikuchi T."/>
        </authorList>
    </citation>
    <scope>NUCLEOTIDE SEQUENCE</scope>
    <source>
        <strain evidence="2">Ka4C1</strain>
    </source>
</reference>
<evidence type="ECO:0000313" key="3">
    <source>
        <dbReference type="Proteomes" id="UP000095284"/>
    </source>
</evidence>
<dbReference type="EMBL" id="CAJFDI010000003">
    <property type="protein sequence ID" value="CAD5219317.1"/>
    <property type="molecule type" value="Genomic_DNA"/>
</dbReference>
<keyword evidence="1" id="KW-0732">Signal</keyword>
<accession>A0A1I7RQF0</accession>
<evidence type="ECO:0000256" key="1">
    <source>
        <dbReference type="SAM" id="SignalP"/>
    </source>
</evidence>
<dbReference type="WBParaSite" id="BXY_0294300.1">
    <property type="protein sequence ID" value="BXY_0294300.1"/>
    <property type="gene ID" value="BXY_0294300"/>
</dbReference>
<evidence type="ECO:0000313" key="2">
    <source>
        <dbReference type="EMBL" id="CAD5219317.1"/>
    </source>
</evidence>
<dbReference type="AlphaFoldDB" id="A0A1I7RQF0"/>
<evidence type="ECO:0000313" key="5">
    <source>
        <dbReference type="WBParaSite" id="BXY_0294300.1"/>
    </source>
</evidence>
<organism evidence="3 5">
    <name type="scientific">Bursaphelenchus xylophilus</name>
    <name type="common">Pinewood nematode worm</name>
    <name type="synonym">Aphelenchoides xylophilus</name>
    <dbReference type="NCBI Taxonomy" id="6326"/>
    <lineage>
        <taxon>Eukaryota</taxon>
        <taxon>Metazoa</taxon>
        <taxon>Ecdysozoa</taxon>
        <taxon>Nematoda</taxon>
        <taxon>Chromadorea</taxon>
        <taxon>Rhabditida</taxon>
        <taxon>Tylenchina</taxon>
        <taxon>Tylenchomorpha</taxon>
        <taxon>Aphelenchoidea</taxon>
        <taxon>Aphelenchoididae</taxon>
        <taxon>Bursaphelenchus</taxon>
    </lineage>
</organism>